<feature type="domain" description="ABM" evidence="1">
    <location>
        <begin position="8"/>
        <end position="85"/>
    </location>
</feature>
<dbReference type="Proteomes" id="UP000770015">
    <property type="component" value="Unassembled WGS sequence"/>
</dbReference>
<accession>A0A9P8VDD7</accession>
<gene>
    <name evidence="2" type="ORF">F5X68DRAFT_207222</name>
</gene>
<dbReference type="OrthoDB" id="10011777at2759"/>
<evidence type="ECO:0000313" key="2">
    <source>
        <dbReference type="EMBL" id="KAH6687326.1"/>
    </source>
</evidence>
<evidence type="ECO:0000259" key="1">
    <source>
        <dbReference type="Pfam" id="PF03992"/>
    </source>
</evidence>
<dbReference type="InterPro" id="IPR011008">
    <property type="entry name" value="Dimeric_a/b-barrel"/>
</dbReference>
<dbReference type="SUPFAM" id="SSF54909">
    <property type="entry name" value="Dimeric alpha+beta barrel"/>
    <property type="match status" value="1"/>
</dbReference>
<name>A0A9P8VDD7_9PEZI</name>
<dbReference type="EMBL" id="JAGSXJ010000011">
    <property type="protein sequence ID" value="KAH6687326.1"/>
    <property type="molecule type" value="Genomic_DNA"/>
</dbReference>
<dbReference type="Pfam" id="PF03992">
    <property type="entry name" value="ABM"/>
    <property type="match status" value="1"/>
</dbReference>
<dbReference type="PANTHER" id="PTHR40624:SF1">
    <property type="entry name" value="BIOSYNTHESIS MONOOXYGENASE, PUTATIVE (AFU_ORTHOLOGUE AFUA_1G12025)-RELATED"/>
    <property type="match status" value="1"/>
</dbReference>
<dbReference type="AlphaFoldDB" id="A0A9P8VDD7"/>
<dbReference type="Gene3D" id="3.30.70.100">
    <property type="match status" value="1"/>
</dbReference>
<dbReference type="PANTHER" id="PTHR40624">
    <property type="entry name" value="BIOSYNTHESIS MONOOXYGENASE, PUTATIVE (AFU_ORTHOLOGUE AFUA_1G12025)-RELATED"/>
    <property type="match status" value="1"/>
</dbReference>
<sequence length="118" mass="13006">MADQPIDLIFLITPKPGKHDDFITLFNACAAHAKEHEPGTTRYYLHRGFTDKGHTNNNQLVVRETYANAEALKVHSQAAPVKAILKAIMGGTIVETSQLIHLSPDGRGYDRGVSKLKL</sequence>
<evidence type="ECO:0000313" key="3">
    <source>
        <dbReference type="Proteomes" id="UP000770015"/>
    </source>
</evidence>
<organism evidence="2 3">
    <name type="scientific">Plectosphaerella plurivora</name>
    <dbReference type="NCBI Taxonomy" id="936078"/>
    <lineage>
        <taxon>Eukaryota</taxon>
        <taxon>Fungi</taxon>
        <taxon>Dikarya</taxon>
        <taxon>Ascomycota</taxon>
        <taxon>Pezizomycotina</taxon>
        <taxon>Sordariomycetes</taxon>
        <taxon>Hypocreomycetidae</taxon>
        <taxon>Glomerellales</taxon>
        <taxon>Plectosphaerellaceae</taxon>
        <taxon>Plectosphaerella</taxon>
    </lineage>
</organism>
<proteinExistence type="predicted"/>
<keyword evidence="3" id="KW-1185">Reference proteome</keyword>
<protein>
    <recommendedName>
        <fullName evidence="1">ABM domain-containing protein</fullName>
    </recommendedName>
</protein>
<dbReference type="InterPro" id="IPR007138">
    <property type="entry name" value="ABM_dom"/>
</dbReference>
<reference evidence="2" key="1">
    <citation type="journal article" date="2021" name="Nat. Commun.">
        <title>Genetic determinants of endophytism in the Arabidopsis root mycobiome.</title>
        <authorList>
            <person name="Mesny F."/>
            <person name="Miyauchi S."/>
            <person name="Thiergart T."/>
            <person name="Pickel B."/>
            <person name="Atanasova L."/>
            <person name="Karlsson M."/>
            <person name="Huettel B."/>
            <person name="Barry K.W."/>
            <person name="Haridas S."/>
            <person name="Chen C."/>
            <person name="Bauer D."/>
            <person name="Andreopoulos W."/>
            <person name="Pangilinan J."/>
            <person name="LaButti K."/>
            <person name="Riley R."/>
            <person name="Lipzen A."/>
            <person name="Clum A."/>
            <person name="Drula E."/>
            <person name="Henrissat B."/>
            <person name="Kohler A."/>
            <person name="Grigoriev I.V."/>
            <person name="Martin F.M."/>
            <person name="Hacquard S."/>
        </authorList>
    </citation>
    <scope>NUCLEOTIDE SEQUENCE</scope>
    <source>
        <strain evidence="2">MPI-SDFR-AT-0117</strain>
    </source>
</reference>
<comment type="caution">
    <text evidence="2">The sequence shown here is derived from an EMBL/GenBank/DDBJ whole genome shotgun (WGS) entry which is preliminary data.</text>
</comment>